<evidence type="ECO:0000313" key="2">
    <source>
        <dbReference type="Proteomes" id="UP000580250"/>
    </source>
</evidence>
<evidence type="ECO:0000313" key="1">
    <source>
        <dbReference type="EMBL" id="CAD2162099.1"/>
    </source>
</evidence>
<dbReference type="AlphaFoldDB" id="A0A6V7UNK3"/>
<organism evidence="1 2">
    <name type="scientific">Meloidogyne enterolobii</name>
    <name type="common">Root-knot nematode worm</name>
    <name type="synonym">Meloidogyne mayaguensis</name>
    <dbReference type="NCBI Taxonomy" id="390850"/>
    <lineage>
        <taxon>Eukaryota</taxon>
        <taxon>Metazoa</taxon>
        <taxon>Ecdysozoa</taxon>
        <taxon>Nematoda</taxon>
        <taxon>Chromadorea</taxon>
        <taxon>Rhabditida</taxon>
        <taxon>Tylenchina</taxon>
        <taxon>Tylenchomorpha</taxon>
        <taxon>Tylenchoidea</taxon>
        <taxon>Meloidogynidae</taxon>
        <taxon>Meloidogyninae</taxon>
        <taxon>Meloidogyne</taxon>
    </lineage>
</organism>
<sequence>MSSGTTAAASLREDSVGHNFVKNRSIELILVSFSSAPKEVRQKKRKP</sequence>
<comment type="caution">
    <text evidence="1">The sequence shown here is derived from an EMBL/GenBank/DDBJ whole genome shotgun (WGS) entry which is preliminary data.</text>
</comment>
<name>A0A6V7UNK3_MELEN</name>
<dbReference type="EMBL" id="CAJEWN010000090">
    <property type="protein sequence ID" value="CAD2162099.1"/>
    <property type="molecule type" value="Genomic_DNA"/>
</dbReference>
<dbReference type="Proteomes" id="UP000580250">
    <property type="component" value="Unassembled WGS sequence"/>
</dbReference>
<gene>
    <name evidence="1" type="ORF">MENT_LOCUS15210</name>
</gene>
<protein>
    <submittedName>
        <fullName evidence="1">Uncharacterized protein</fullName>
    </submittedName>
</protein>
<proteinExistence type="predicted"/>
<reference evidence="1 2" key="1">
    <citation type="submission" date="2020-08" db="EMBL/GenBank/DDBJ databases">
        <authorList>
            <person name="Koutsovoulos G."/>
            <person name="Danchin GJ E."/>
        </authorList>
    </citation>
    <scope>NUCLEOTIDE SEQUENCE [LARGE SCALE GENOMIC DNA]</scope>
</reference>
<accession>A0A6V7UNK3</accession>